<protein>
    <submittedName>
        <fullName evidence="1">Histidine phosphatase family protein</fullName>
    </submittedName>
</protein>
<gene>
    <name evidence="1" type="ORF">G9H71_12620</name>
</gene>
<accession>A0ABX0GUN8</accession>
<dbReference type="Gene3D" id="3.40.50.1240">
    <property type="entry name" value="Phosphoglycerate mutase-like"/>
    <property type="match status" value="1"/>
</dbReference>
<evidence type="ECO:0000313" key="1">
    <source>
        <dbReference type="EMBL" id="NHC14623.1"/>
    </source>
</evidence>
<dbReference type="SUPFAM" id="SSF53254">
    <property type="entry name" value="Phosphoglycerate mutase-like"/>
    <property type="match status" value="1"/>
</dbReference>
<dbReference type="InterPro" id="IPR029033">
    <property type="entry name" value="His_PPase_superfam"/>
</dbReference>
<organism evidence="1 2">
    <name type="scientific">Motilibacter deserti</name>
    <dbReference type="NCBI Taxonomy" id="2714956"/>
    <lineage>
        <taxon>Bacteria</taxon>
        <taxon>Bacillati</taxon>
        <taxon>Actinomycetota</taxon>
        <taxon>Actinomycetes</taxon>
        <taxon>Motilibacterales</taxon>
        <taxon>Motilibacteraceae</taxon>
        <taxon>Motilibacter</taxon>
    </lineage>
</organism>
<dbReference type="CDD" id="cd07067">
    <property type="entry name" value="HP_PGM_like"/>
    <property type="match status" value="1"/>
</dbReference>
<dbReference type="PANTHER" id="PTHR48100">
    <property type="entry name" value="BROAD-SPECIFICITY PHOSPHATASE YOR283W-RELATED"/>
    <property type="match status" value="1"/>
</dbReference>
<dbReference type="PANTHER" id="PTHR48100:SF15">
    <property type="entry name" value="SEDOHEPTULOSE 1,7-BISPHOSPHATASE"/>
    <property type="match status" value="1"/>
</dbReference>
<dbReference type="Proteomes" id="UP000800981">
    <property type="component" value="Unassembled WGS sequence"/>
</dbReference>
<comment type="caution">
    <text evidence="1">The sequence shown here is derived from an EMBL/GenBank/DDBJ whole genome shotgun (WGS) entry which is preliminary data.</text>
</comment>
<proteinExistence type="predicted"/>
<reference evidence="1 2" key="1">
    <citation type="submission" date="2020-03" db="EMBL/GenBank/DDBJ databases">
        <title>Two novel Motilibacter sp.</title>
        <authorList>
            <person name="Liu S."/>
        </authorList>
    </citation>
    <scope>NUCLEOTIDE SEQUENCE [LARGE SCALE GENOMIC DNA]</scope>
    <source>
        <strain evidence="1 2">E257</strain>
    </source>
</reference>
<dbReference type="SMART" id="SM00855">
    <property type="entry name" value="PGAM"/>
    <property type="match status" value="1"/>
</dbReference>
<dbReference type="InterPro" id="IPR013078">
    <property type="entry name" value="His_Pase_superF_clade-1"/>
</dbReference>
<dbReference type="RefSeq" id="WP_166282326.1">
    <property type="nucleotide sequence ID" value="NZ_JAANNP010000008.1"/>
</dbReference>
<sequence>MPVIVLLRHGETEWSRAGKHTSTTDLPLTPRGEDQARAAAPGLVRFDFGLVLSSPRQRARHTADLAGLQAEVEPGLAEWDYGDYEGRRTVDIVAERGSWSLWEDGVPGGETAEQVAARLDAVLDRARLVLEEGRDVCLVAHGHSLRVVAARWLGLPAQDGKYFRLDTATLSQLGLEHGRPVLQAWNVPSTEPEALQ</sequence>
<name>A0ABX0GUN8_9ACTN</name>
<dbReference type="EMBL" id="JAANNP010000008">
    <property type="protein sequence ID" value="NHC14623.1"/>
    <property type="molecule type" value="Genomic_DNA"/>
</dbReference>
<dbReference type="Pfam" id="PF00300">
    <property type="entry name" value="His_Phos_1"/>
    <property type="match status" value="1"/>
</dbReference>
<keyword evidence="2" id="KW-1185">Reference proteome</keyword>
<dbReference type="InterPro" id="IPR050275">
    <property type="entry name" value="PGM_Phosphatase"/>
</dbReference>
<evidence type="ECO:0000313" key="2">
    <source>
        <dbReference type="Proteomes" id="UP000800981"/>
    </source>
</evidence>